<evidence type="ECO:0000313" key="3">
    <source>
        <dbReference type="WBParaSite" id="L893_g11181.t1"/>
    </source>
</evidence>
<dbReference type="AlphaFoldDB" id="A0A1I7Y0G3"/>
<keyword evidence="1" id="KW-0175">Coiled coil</keyword>
<organism evidence="2 3">
    <name type="scientific">Steinernema glaseri</name>
    <dbReference type="NCBI Taxonomy" id="37863"/>
    <lineage>
        <taxon>Eukaryota</taxon>
        <taxon>Metazoa</taxon>
        <taxon>Ecdysozoa</taxon>
        <taxon>Nematoda</taxon>
        <taxon>Chromadorea</taxon>
        <taxon>Rhabditida</taxon>
        <taxon>Tylenchina</taxon>
        <taxon>Panagrolaimomorpha</taxon>
        <taxon>Strongyloidoidea</taxon>
        <taxon>Steinernematidae</taxon>
        <taxon>Steinernema</taxon>
    </lineage>
</organism>
<evidence type="ECO:0000256" key="1">
    <source>
        <dbReference type="SAM" id="Coils"/>
    </source>
</evidence>
<proteinExistence type="predicted"/>
<dbReference type="WBParaSite" id="L893_g11181.t1">
    <property type="protein sequence ID" value="L893_g11181.t1"/>
    <property type="gene ID" value="L893_g11181"/>
</dbReference>
<feature type="coiled-coil region" evidence="1">
    <location>
        <begin position="470"/>
        <end position="501"/>
    </location>
</feature>
<protein>
    <submittedName>
        <fullName evidence="3">Kinesin motor domain-containing protein</fullName>
    </submittedName>
</protein>
<name>A0A1I7Y0G3_9BILA</name>
<reference evidence="3" key="1">
    <citation type="submission" date="2016-11" db="UniProtKB">
        <authorList>
            <consortium name="WormBaseParasite"/>
        </authorList>
    </citation>
    <scope>IDENTIFICATION</scope>
</reference>
<accession>A0A1I7Y0G3</accession>
<keyword evidence="2" id="KW-1185">Reference proteome</keyword>
<evidence type="ECO:0000313" key="2">
    <source>
        <dbReference type="Proteomes" id="UP000095287"/>
    </source>
</evidence>
<sequence length="546" mass="63164">MARRIGTIVDLVELQLGGQRRFVLSLEENKKLIFLICDDEELQQRLAGDVISFLLEDELSPGTVKTIQPVLLRNSRLGLGGNPPILKHLIFLICDDEELQQRLAGDVISFILEDELSPGTVKTIQPVLQRNSRLGLGGNPPILSFFDYSKDYGTEEWAEELDLQFANLTDESRRFLESIPGEPEFRSSFDLCRLTLVTSLNVHRSDQVAKQISIRKKSLEDLQNLTEKFNSSEESEHLGINNEINISLSDRFGCLDSDSCYYFQLEHIVKYVESNLIHEQETLRRRTRSNTSSVDTYDSEEEKLVDGEVLENVEYVSVDEASDRVLKACRFMQEAMFYRVGVMFLLKINTLLSDRFGCLYFDSCYYFQLEHIVKNVENYLIHEQETLRRRTRSNTSSVDDQYPNDLTYDSEEEKLVDGEVEYVSAPNMSVEEASDKVLKACRFMQEAMFYRVGVMFLLKDNPSDFSETALAAKQAEHDEVLKRLQALIEEDERLERELCAKHRELCDIKHNLWYKGEEDQSVANRFAEALFAVRPEFRSRLQQFDQ</sequence>
<dbReference type="Proteomes" id="UP000095287">
    <property type="component" value="Unplaced"/>
</dbReference>